<dbReference type="PANTHER" id="PTHR31374">
    <property type="entry name" value="AUXIN-INDUCED PROTEIN-LIKE-RELATED"/>
    <property type="match status" value="1"/>
</dbReference>
<dbReference type="InterPro" id="IPR003676">
    <property type="entry name" value="SAUR_fam"/>
</dbReference>
<keyword evidence="4" id="KW-1185">Reference proteome</keyword>
<protein>
    <recommendedName>
        <fullName evidence="5">Auxin-responsive protein</fullName>
    </recommendedName>
</protein>
<comment type="similarity">
    <text evidence="1">Belongs to the ARG7 family.</text>
</comment>
<evidence type="ECO:0000256" key="1">
    <source>
        <dbReference type="ARBA" id="ARBA00006974"/>
    </source>
</evidence>
<sequence length="220" mass="24566">MPKKTTTTYSQATRRPPCDPSPPQQSEGGSRTISATPNPPSLPSKLFRPSPQPTLLISSFICSHSESMFRAYDLRSLLLLRLLGFGFDYSIDCTAMGYSIRNPKIPTALFSLRSKKNTGRDSFRQSLLVDEPMNTEVPKGCMAVYVGDGMRRFVIPTSYLRLPAFRQLMEKAEEEFGFDQAGGLRIPCEEEDFQELLDALADSMPAKPKKKTLKSLVKMA</sequence>
<feature type="region of interest" description="Disordered" evidence="2">
    <location>
        <begin position="1"/>
        <end position="48"/>
    </location>
</feature>
<dbReference type="PANTHER" id="PTHR31374:SF139">
    <property type="entry name" value="OS02G0143300 PROTEIN"/>
    <property type="match status" value="1"/>
</dbReference>
<evidence type="ECO:0000256" key="2">
    <source>
        <dbReference type="SAM" id="MobiDB-lite"/>
    </source>
</evidence>
<organism evidence="3 4">
    <name type="scientific">Ensete ventricosum</name>
    <name type="common">Abyssinian banana</name>
    <name type="synonym">Musa ensete</name>
    <dbReference type="NCBI Taxonomy" id="4639"/>
    <lineage>
        <taxon>Eukaryota</taxon>
        <taxon>Viridiplantae</taxon>
        <taxon>Streptophyta</taxon>
        <taxon>Embryophyta</taxon>
        <taxon>Tracheophyta</taxon>
        <taxon>Spermatophyta</taxon>
        <taxon>Magnoliopsida</taxon>
        <taxon>Liliopsida</taxon>
        <taxon>Zingiberales</taxon>
        <taxon>Musaceae</taxon>
        <taxon>Ensete</taxon>
    </lineage>
</organism>
<dbReference type="AlphaFoldDB" id="A0AAV8RQE7"/>
<reference evidence="3 4" key="1">
    <citation type="submission" date="2022-12" db="EMBL/GenBank/DDBJ databases">
        <title>Chromosome-scale assembly of the Ensete ventricosum genome.</title>
        <authorList>
            <person name="Dussert Y."/>
            <person name="Stocks J."/>
            <person name="Wendawek A."/>
            <person name="Woldeyes F."/>
            <person name="Nichols R.A."/>
            <person name="Borrell J.S."/>
        </authorList>
    </citation>
    <scope>NUCLEOTIDE SEQUENCE [LARGE SCALE GENOMIC DNA]</scope>
    <source>
        <strain evidence="4">cv. Maze</strain>
        <tissue evidence="3">Seeds</tissue>
    </source>
</reference>
<dbReference type="Proteomes" id="UP001222027">
    <property type="component" value="Unassembled WGS sequence"/>
</dbReference>
<evidence type="ECO:0000313" key="4">
    <source>
        <dbReference type="Proteomes" id="UP001222027"/>
    </source>
</evidence>
<evidence type="ECO:0000313" key="3">
    <source>
        <dbReference type="EMBL" id="KAJ8504238.1"/>
    </source>
</evidence>
<name>A0AAV8RQE7_ENSVE</name>
<dbReference type="EMBL" id="JAQQAF010000002">
    <property type="protein sequence ID" value="KAJ8504238.1"/>
    <property type="molecule type" value="Genomic_DNA"/>
</dbReference>
<evidence type="ECO:0008006" key="5">
    <source>
        <dbReference type="Google" id="ProtNLM"/>
    </source>
</evidence>
<feature type="compositionally biased region" description="Polar residues" evidence="2">
    <location>
        <begin position="1"/>
        <end position="13"/>
    </location>
</feature>
<feature type="compositionally biased region" description="Polar residues" evidence="2">
    <location>
        <begin position="24"/>
        <end position="36"/>
    </location>
</feature>
<dbReference type="Pfam" id="PF02519">
    <property type="entry name" value="Auxin_inducible"/>
    <property type="match status" value="1"/>
</dbReference>
<accession>A0AAV8RQE7</accession>
<proteinExistence type="inferred from homology"/>
<comment type="caution">
    <text evidence="3">The sequence shown here is derived from an EMBL/GenBank/DDBJ whole genome shotgun (WGS) entry which is preliminary data.</text>
</comment>
<gene>
    <name evidence="3" type="ORF">OPV22_005124</name>
</gene>
<dbReference type="GO" id="GO:0009733">
    <property type="term" value="P:response to auxin"/>
    <property type="evidence" value="ECO:0007669"/>
    <property type="project" value="InterPro"/>
</dbReference>